<evidence type="ECO:0000313" key="2">
    <source>
        <dbReference type="Proteomes" id="UP000253099"/>
    </source>
</evidence>
<keyword evidence="2" id="KW-1185">Reference proteome</keyword>
<gene>
    <name evidence="1" type="ORF">ALNOE001_22030</name>
</gene>
<protein>
    <submittedName>
        <fullName evidence="1">Uncharacterized protein</fullName>
    </submittedName>
</protein>
<name>A0A366M8D5_9EURY</name>
<dbReference type="AlphaFoldDB" id="A0A366M8D5"/>
<dbReference type="Proteomes" id="UP000253099">
    <property type="component" value="Unassembled WGS sequence"/>
</dbReference>
<sequence>MKTKKEEAVFYYLNKEMIENLEENYIIGSDDRNESIKHLKEINSDYSNELLISDDMFNIIKKDY</sequence>
<proteinExistence type="predicted"/>
<dbReference type="EMBL" id="NIZT01000070">
    <property type="protein sequence ID" value="RBQ22445.1"/>
    <property type="molecule type" value="Genomic_DNA"/>
</dbReference>
<comment type="caution">
    <text evidence="1">The sequence shown here is derived from an EMBL/GenBank/DDBJ whole genome shotgun (WGS) entry which is preliminary data.</text>
</comment>
<accession>A0A366M8D5</accession>
<reference evidence="1 2" key="1">
    <citation type="submission" date="2018-06" db="EMBL/GenBank/DDBJ databases">
        <title>Genomic insight into two independent archaeal endosymbiosis events.</title>
        <authorList>
            <person name="Lind A.E."/>
            <person name="Lewis W.H."/>
            <person name="Spang A."/>
            <person name="Guy L."/>
            <person name="Embley M.T."/>
            <person name="Ettema T.J.G."/>
        </authorList>
    </citation>
    <scope>NUCLEOTIDE SEQUENCE [LARGE SCALE GENOMIC DNA]</scope>
    <source>
        <strain evidence="1">NOE</strain>
    </source>
</reference>
<organism evidence="1 2">
    <name type="scientific">Candidatus Methanobinarius endosymbioticus</name>
    <dbReference type="NCBI Taxonomy" id="2006182"/>
    <lineage>
        <taxon>Archaea</taxon>
        <taxon>Methanobacteriati</taxon>
        <taxon>Methanobacteriota</taxon>
        <taxon>Methanomada group</taxon>
        <taxon>Methanobacteria</taxon>
        <taxon>Methanobacteriales</taxon>
        <taxon>Methanobacteriaceae</taxon>
        <taxon>Candidatus Methanobinarius</taxon>
    </lineage>
</organism>
<evidence type="ECO:0000313" key="1">
    <source>
        <dbReference type="EMBL" id="RBQ22445.1"/>
    </source>
</evidence>